<proteinExistence type="predicted"/>
<organism evidence="1 2">
    <name type="scientific">Roseiconus lacunae</name>
    <dbReference type="NCBI Taxonomy" id="2605694"/>
    <lineage>
        <taxon>Bacteria</taxon>
        <taxon>Pseudomonadati</taxon>
        <taxon>Planctomycetota</taxon>
        <taxon>Planctomycetia</taxon>
        <taxon>Pirellulales</taxon>
        <taxon>Pirellulaceae</taxon>
        <taxon>Roseiconus</taxon>
    </lineage>
</organism>
<gene>
    <name evidence="1" type="ORF">QTN89_12870</name>
</gene>
<dbReference type="EMBL" id="JASZZN010000008">
    <property type="protein sequence ID" value="MDM4016328.1"/>
    <property type="molecule type" value="Genomic_DNA"/>
</dbReference>
<evidence type="ECO:0000313" key="2">
    <source>
        <dbReference type="Proteomes" id="UP001239462"/>
    </source>
</evidence>
<keyword evidence="2" id="KW-1185">Reference proteome</keyword>
<reference evidence="1 2" key="1">
    <citation type="submission" date="2023-06" db="EMBL/GenBank/DDBJ databases">
        <title>Roseiconus lacunae JC819 isolated from Gulf of Mannar region, Tamil Nadu.</title>
        <authorList>
            <person name="Pk S."/>
            <person name="Ch S."/>
            <person name="Ch V.R."/>
        </authorList>
    </citation>
    <scope>NUCLEOTIDE SEQUENCE [LARGE SCALE GENOMIC DNA]</scope>
    <source>
        <strain evidence="1 2">JC819</strain>
    </source>
</reference>
<comment type="caution">
    <text evidence="1">The sequence shown here is derived from an EMBL/GenBank/DDBJ whole genome shotgun (WGS) entry which is preliminary data.</text>
</comment>
<dbReference type="RefSeq" id="WP_289163955.1">
    <property type="nucleotide sequence ID" value="NZ_JASZZN010000008.1"/>
</dbReference>
<dbReference type="Proteomes" id="UP001239462">
    <property type="component" value="Unassembled WGS sequence"/>
</dbReference>
<name>A0ABT7PJ17_9BACT</name>
<accession>A0ABT7PJ17</accession>
<protein>
    <submittedName>
        <fullName evidence="1">Uncharacterized protein</fullName>
    </submittedName>
</protein>
<sequence length="240" mass="26418">MNNDDGKKGILPMRTRRINDRRVKLMAAAKCFTLVWIVFTVATTGCAPLIANFMHVTGADLTPAAYEGLEKSSVAVVTITENSRFGDDISATMLSHAVGKILTSEVKDIELVRDDEVANWRDVHGWDQIDFAEIGRGVKADKVVAIEVLNLSLQEGPTLFRGQANIHLSVIESKSGEVLFSTDVEDFTYPTIAGGVSTSETTEARFRKLFVGNILAKRIARQFHPFDARDDFALDSITAR</sequence>
<evidence type="ECO:0000313" key="1">
    <source>
        <dbReference type="EMBL" id="MDM4016328.1"/>
    </source>
</evidence>